<name>A0ABP7MA91_9GAMM</name>
<evidence type="ECO:0000256" key="6">
    <source>
        <dbReference type="ARBA" id="ARBA00023235"/>
    </source>
</evidence>
<comment type="cofactor">
    <cofactor evidence="2 8">
        <name>pyridoxal 5'-phosphate</name>
        <dbReference type="ChEBI" id="CHEBI:597326"/>
    </cofactor>
</comment>
<dbReference type="InterPro" id="IPR011079">
    <property type="entry name" value="Ala_racemase_C"/>
</dbReference>
<dbReference type="InterPro" id="IPR000821">
    <property type="entry name" value="Ala_racemase"/>
</dbReference>
<sequence length="362" mass="38058">MSRPVTATIHADALRHNLASVRTHAPSSRVMAMVKADGYGHGLETVASALRTADAFGVAAIADVRRIRAIGLEQPVLVLSGFDSPEDLEQLRALRADSIVHHPAQLDMLEQADGEPIGCWLKVDTGMHRLGFAPAQVRQAHARLSAARGAAGDIVLMSHFASSDEFEGASANSRQTRDQLQVFAEATAGLPGPRSLANSAAVLGWPGSHGDWVRPGGALYGMSVVAGKTGADFGLRPAMTFATRLLAVNRIRRGERVGYSATWETPEDMAIGVAAVGYGDGYPRLAPAGTPVLVNGAPAQVVGRVSMDLVTIDLRGHPDARAGDPVLLWGEGLPVERVAAAAGTIGYDLTCSITRRVDFLQG</sequence>
<evidence type="ECO:0000256" key="2">
    <source>
        <dbReference type="ARBA" id="ARBA00001933"/>
    </source>
</evidence>
<feature type="active site" description="Proton acceptor; specific for D-alanine" evidence="8">
    <location>
        <position position="35"/>
    </location>
</feature>
<accession>A0ABP7MA91</accession>
<dbReference type="RefSeq" id="WP_344758804.1">
    <property type="nucleotide sequence ID" value="NZ_BAAAZU010000004.1"/>
</dbReference>
<evidence type="ECO:0000256" key="7">
    <source>
        <dbReference type="ARBA" id="ARBA00037912"/>
    </source>
</evidence>
<dbReference type="SUPFAM" id="SSF51419">
    <property type="entry name" value="PLP-binding barrel"/>
    <property type="match status" value="1"/>
</dbReference>
<feature type="domain" description="Alanine racemase C-terminal" evidence="9">
    <location>
        <begin position="238"/>
        <end position="362"/>
    </location>
</feature>
<evidence type="ECO:0000313" key="10">
    <source>
        <dbReference type="EMBL" id="GAA3917921.1"/>
    </source>
</evidence>
<evidence type="ECO:0000259" key="9">
    <source>
        <dbReference type="SMART" id="SM01005"/>
    </source>
</evidence>
<feature type="active site" description="Proton acceptor; specific for L-alanine" evidence="8">
    <location>
        <position position="259"/>
    </location>
</feature>
<dbReference type="Pfam" id="PF01168">
    <property type="entry name" value="Ala_racemase_N"/>
    <property type="match status" value="1"/>
</dbReference>
<dbReference type="SUPFAM" id="SSF50621">
    <property type="entry name" value="Alanine racemase C-terminal domain-like"/>
    <property type="match status" value="1"/>
</dbReference>
<feature type="modified residue" description="N6-(pyridoxal phosphate)lysine" evidence="8">
    <location>
        <position position="35"/>
    </location>
</feature>
<dbReference type="InterPro" id="IPR029066">
    <property type="entry name" value="PLP-binding_barrel"/>
</dbReference>
<dbReference type="CDD" id="cd06827">
    <property type="entry name" value="PLPDE_III_AR_proteobact"/>
    <property type="match status" value="1"/>
</dbReference>
<comment type="similarity">
    <text evidence="3 8">Belongs to the alanine racemase family.</text>
</comment>
<evidence type="ECO:0000256" key="3">
    <source>
        <dbReference type="ARBA" id="ARBA00007880"/>
    </source>
</evidence>
<feature type="binding site" evidence="8">
    <location>
        <position position="129"/>
    </location>
    <ligand>
        <name>substrate</name>
    </ligand>
</feature>
<comment type="caution">
    <text evidence="10">The sequence shown here is derived from an EMBL/GenBank/DDBJ whole genome shotgun (WGS) entry which is preliminary data.</text>
</comment>
<evidence type="ECO:0000256" key="1">
    <source>
        <dbReference type="ARBA" id="ARBA00000316"/>
    </source>
</evidence>
<comment type="function">
    <text evidence="8">Catalyzes the interconversion of L-alanine and D-alanine. May also act on other amino acids.</text>
</comment>
<dbReference type="Proteomes" id="UP001501727">
    <property type="component" value="Unassembled WGS sequence"/>
</dbReference>
<dbReference type="InterPro" id="IPR001608">
    <property type="entry name" value="Ala_racemase_N"/>
</dbReference>
<feature type="binding site" evidence="8">
    <location>
        <position position="307"/>
    </location>
    <ligand>
        <name>substrate</name>
    </ligand>
</feature>
<organism evidence="10 11">
    <name type="scientific">Luteimonas lutimaris</name>
    <dbReference type="NCBI Taxonomy" id="698645"/>
    <lineage>
        <taxon>Bacteria</taxon>
        <taxon>Pseudomonadati</taxon>
        <taxon>Pseudomonadota</taxon>
        <taxon>Gammaproteobacteria</taxon>
        <taxon>Lysobacterales</taxon>
        <taxon>Lysobacteraceae</taxon>
        <taxon>Luteimonas</taxon>
    </lineage>
</organism>
<protein>
    <recommendedName>
        <fullName evidence="4 8">Alanine racemase</fullName>
        <ecNumber evidence="4 8">5.1.1.1</ecNumber>
    </recommendedName>
</protein>
<dbReference type="PANTHER" id="PTHR30511:SF4">
    <property type="entry name" value="ALANINE RACEMASE, BIOSYNTHETIC"/>
    <property type="match status" value="1"/>
</dbReference>
<dbReference type="Gene3D" id="3.20.20.10">
    <property type="entry name" value="Alanine racemase"/>
    <property type="match status" value="1"/>
</dbReference>
<comment type="pathway">
    <text evidence="7 8">Amino-acid biosynthesis; D-alanine biosynthesis; D-alanine from L-alanine: step 1/1.</text>
</comment>
<dbReference type="PRINTS" id="PR00992">
    <property type="entry name" value="ALARACEMASE"/>
</dbReference>
<dbReference type="EC" id="5.1.1.1" evidence="4 8"/>
<dbReference type="PANTHER" id="PTHR30511">
    <property type="entry name" value="ALANINE RACEMASE"/>
    <property type="match status" value="1"/>
</dbReference>
<evidence type="ECO:0000256" key="5">
    <source>
        <dbReference type="ARBA" id="ARBA00022898"/>
    </source>
</evidence>
<evidence type="ECO:0000313" key="11">
    <source>
        <dbReference type="Proteomes" id="UP001501727"/>
    </source>
</evidence>
<dbReference type="Pfam" id="PF00842">
    <property type="entry name" value="Ala_racemase_C"/>
    <property type="match status" value="1"/>
</dbReference>
<dbReference type="EMBL" id="BAAAZU010000004">
    <property type="protein sequence ID" value="GAA3917921.1"/>
    <property type="molecule type" value="Genomic_DNA"/>
</dbReference>
<gene>
    <name evidence="10" type="primary">alr</name>
    <name evidence="10" type="ORF">GCM10022229_09370</name>
</gene>
<dbReference type="InterPro" id="IPR009006">
    <property type="entry name" value="Ala_racemase/Decarboxylase_C"/>
</dbReference>
<evidence type="ECO:0000256" key="4">
    <source>
        <dbReference type="ARBA" id="ARBA00013089"/>
    </source>
</evidence>
<keyword evidence="5 8" id="KW-0663">Pyridoxal phosphate</keyword>
<keyword evidence="11" id="KW-1185">Reference proteome</keyword>
<dbReference type="HAMAP" id="MF_01201">
    <property type="entry name" value="Ala_racemase"/>
    <property type="match status" value="1"/>
</dbReference>
<dbReference type="SMART" id="SM01005">
    <property type="entry name" value="Ala_racemase_C"/>
    <property type="match status" value="1"/>
</dbReference>
<comment type="catalytic activity">
    <reaction evidence="1 8">
        <text>L-alanine = D-alanine</text>
        <dbReference type="Rhea" id="RHEA:20249"/>
        <dbReference type="ChEBI" id="CHEBI:57416"/>
        <dbReference type="ChEBI" id="CHEBI:57972"/>
        <dbReference type="EC" id="5.1.1.1"/>
    </reaction>
</comment>
<proteinExistence type="inferred from homology"/>
<dbReference type="NCBIfam" id="TIGR00492">
    <property type="entry name" value="alr"/>
    <property type="match status" value="1"/>
</dbReference>
<evidence type="ECO:0000256" key="8">
    <source>
        <dbReference type="HAMAP-Rule" id="MF_01201"/>
    </source>
</evidence>
<dbReference type="Gene3D" id="2.40.37.10">
    <property type="entry name" value="Lyase, Ornithine Decarboxylase, Chain A, domain 1"/>
    <property type="match status" value="1"/>
</dbReference>
<keyword evidence="6 8" id="KW-0413">Isomerase</keyword>
<reference evidence="11" key="1">
    <citation type="journal article" date="2019" name="Int. J. Syst. Evol. Microbiol.">
        <title>The Global Catalogue of Microorganisms (GCM) 10K type strain sequencing project: providing services to taxonomists for standard genome sequencing and annotation.</title>
        <authorList>
            <consortium name="The Broad Institute Genomics Platform"/>
            <consortium name="The Broad Institute Genome Sequencing Center for Infectious Disease"/>
            <person name="Wu L."/>
            <person name="Ma J."/>
        </authorList>
    </citation>
    <scope>NUCLEOTIDE SEQUENCE [LARGE SCALE GENOMIC DNA]</scope>
    <source>
        <strain evidence="11">JCM 16916</strain>
    </source>
</reference>